<dbReference type="GO" id="GO:0006606">
    <property type="term" value="P:protein import into nucleus"/>
    <property type="evidence" value="ECO:0007669"/>
    <property type="project" value="TreeGrafter"/>
</dbReference>
<dbReference type="RefSeq" id="XP_049262126.1">
    <property type="nucleotide sequence ID" value="XM_049408563.1"/>
</dbReference>
<evidence type="ECO:0000256" key="1">
    <source>
        <dbReference type="ARBA" id="ARBA00004567"/>
    </source>
</evidence>
<dbReference type="GO" id="GO:0051028">
    <property type="term" value="P:mRNA transport"/>
    <property type="evidence" value="ECO:0007669"/>
    <property type="project" value="UniProtKB-KW"/>
</dbReference>
<keyword evidence="4" id="KW-0653">Protein transport</keyword>
<keyword evidence="3" id="KW-0509">mRNA transport</keyword>
<dbReference type="Pfam" id="PF18378">
    <property type="entry name" value="Nup188_C"/>
    <property type="match status" value="1"/>
</dbReference>
<feature type="domain" description="Nucleoporin Nup188 N-terminal subdomain III" evidence="12">
    <location>
        <begin position="556"/>
        <end position="968"/>
    </location>
</feature>
<evidence type="ECO:0000256" key="2">
    <source>
        <dbReference type="ARBA" id="ARBA00022448"/>
    </source>
</evidence>
<dbReference type="Pfam" id="PF21093">
    <property type="entry name" value="Nup188_N-subdom_III"/>
    <property type="match status" value="1"/>
</dbReference>
<dbReference type="GO" id="GO:0006405">
    <property type="term" value="P:RNA export from nucleus"/>
    <property type="evidence" value="ECO:0007669"/>
    <property type="project" value="TreeGrafter"/>
</dbReference>
<evidence type="ECO:0000256" key="7">
    <source>
        <dbReference type="ARBA" id="ARBA00023242"/>
    </source>
</evidence>
<dbReference type="InterPro" id="IPR041634">
    <property type="entry name" value="Nup188_C"/>
</dbReference>
<name>A0A8J5UFB6_9ASCO</name>
<dbReference type="InterPro" id="IPR044840">
    <property type="entry name" value="Nup188"/>
</dbReference>
<comment type="caution">
    <text evidence="13">The sequence shown here is derived from an EMBL/GenBank/DDBJ whole genome shotgun (WGS) entry which is preliminary data.</text>
</comment>
<evidence type="ECO:0000259" key="12">
    <source>
        <dbReference type="Pfam" id="PF21093"/>
    </source>
</evidence>
<reference evidence="13 14" key="1">
    <citation type="journal article" date="2021" name="DNA Res.">
        <title>Genome analysis of Candida subhashii reveals its hybrid nature and dual mitochondrial genome conformations.</title>
        <authorList>
            <person name="Mixao V."/>
            <person name="Hegedusova E."/>
            <person name="Saus E."/>
            <person name="Pryszcz L.P."/>
            <person name="Cillingova A."/>
            <person name="Nosek J."/>
            <person name="Gabaldon T."/>
        </authorList>
    </citation>
    <scope>NUCLEOTIDE SEQUENCE [LARGE SCALE GENOMIC DNA]</scope>
    <source>
        <strain evidence="13 14">CBS 10753</strain>
    </source>
</reference>
<dbReference type="PANTHER" id="PTHR31431">
    <property type="entry name" value="NUCLEOPORIN NUP188 HOMOLOG"/>
    <property type="match status" value="1"/>
</dbReference>
<accession>A0A8J5UFB6</accession>
<dbReference type="InterPro" id="IPR018864">
    <property type="entry name" value="Nucleoporin_Nup188_N"/>
</dbReference>
<dbReference type="GO" id="GO:0044611">
    <property type="term" value="C:nuclear pore inner ring"/>
    <property type="evidence" value="ECO:0007669"/>
    <property type="project" value="TreeGrafter"/>
</dbReference>
<comment type="subcellular location">
    <subcellularLocation>
        <location evidence="1">Nucleus</location>
        <location evidence="1">Nuclear pore complex</location>
    </subcellularLocation>
</comment>
<sequence length="1637" mass="184163">MTKSLVQLDSDTDRLPLKPIQPTQYWTFDNALTLINSCEDPYILDALDEFLMLNSGTLRSPSPFELSGKKEKLSAKDLTLRSVLYTDVTPVNISDAEIIEQHLHCDAKEVLRIIIQTCKKIPPKFCNEFFALKSKLHDDRDKELDNERLFLYTSKILRERRIILKIAIELLNNKSNSKASLTIQNLGKEIFTSKTYVESMIISIQDNVNFLMHPKTWGLSEKLDELVHNERVLFIIEASKVLTEIIVQNPTLEKSLCKQWFHFMKGNNFAMSLGPRISHPEAFAVLQGLFTIISVAFLDLENAFDNASNAKDGSYFNDANIFVSVNDAITNPANTNSVILYAWSIVLLRKYYFMMEYPESTINADLSNKLNTEQINSIVTMLNQKCAELNVFHAIRRLNELLKFDRVNSVVLSNVILASMPLIDLTADVARAIESIVSNCPKNVVEKFFENDSTIDAIVLARTKFPLSLTPYIILCSINGGFALHEFNELKSYIQVFKKEEFVNMYQIDDQNTELVKLSQGIDIFPPFESNKKISMALKSGTKAKILPAANQEEVLVTFLHRYNGWALLGRIAQNISKEFNASDPGMVNLIVEVLRLLNRVVLNNNIDDSKKVLDALSAFTDDSDILEVVLRLFEQALHARNVEVLSGIIDLLTNLMPFLSYRIWPYLSKSSIFPHNGKEGFASIIFGSIEMVSGSYDFTVSLVKFVDALIQNCLSLDQDYPQKSKAAILSKFVNHLVSIFETFTYCRFSSVHQKLEMGVLILDIFSTILASVHGVAEDSKPEEKVTKVFAEPSARILDAFLMTDSDCSRACSPILGMIDSLSETLQVYELIDVSGFWYDSWIRCALSYSQLIITIRSSLSYKPSAFERNLYSKLPSLVASYSQFESIRKDILDLLTSLTSANWLDEQQPSLLSNLGRDCAQVLMHSLATDIDNSFDDYKLKISLYDFICGVMGGKQDGLSVLFISGRDVFGDFTKSEHSSRKVETKISLLQILKKNIRDIKYYPNSVSIHLVDALSLACNSWTTAKENENDIEFINTLISRVRLQISDPPDSSDSFISRCYELKLVSKITEILALHLFATRNEECKKNIINFVNSDDFIEIAKTKFAVKNYQASLHANVSISFESLFPTLKLSQFATGLAKRNRFGTNSVYNLALMDALFKNEPGWPQIREQVIATSINLQYVDAQISSAKSFGALLTCFCRKFDGALDERILDFVDYLLKLDICEGIPSEIFQSIYHERVELAFYLIYTFYSRAKSTTKSRVFEIIKSASTLLSSGSMDFISSLAESKGFYRPLLKVVYCSLGLIKKDSSLLTESFSLFRDLFELIICQGTKTLLIELQNDLYAPKSSKVTKVNERIDDLMLILSILKSFVGVSSSTNFQNEMSLLVNKHGTIKSLLNLFSFSHSVEVNGELIFAQLSLMYILELMSVDVIADKFASSGLFVVLLESPISSTLRAGGVSISNGSQYHRLWINGILPIIITSLFKIGPSIIPELSVALQLYSKQIETCIESWSRDSSSIKISTALIAETGQILLLYDLLKAMNAGEYWRSVAPVVSTIEGGGEEAPSILPGLENESKIEDFVDCLDNLLKHPKFLTSRIIPSSLEEQHVIQTGGEPFANFVKGIINEISDLKDFFS</sequence>
<evidence type="ECO:0000256" key="9">
    <source>
        <dbReference type="ARBA" id="ARBA00040174"/>
    </source>
</evidence>
<dbReference type="Proteomes" id="UP000694255">
    <property type="component" value="Unassembled WGS sequence"/>
</dbReference>
<evidence type="ECO:0000313" key="13">
    <source>
        <dbReference type="EMBL" id="KAG7661893.1"/>
    </source>
</evidence>
<evidence type="ECO:0000256" key="5">
    <source>
        <dbReference type="ARBA" id="ARBA00023010"/>
    </source>
</evidence>
<evidence type="ECO:0000256" key="8">
    <source>
        <dbReference type="ARBA" id="ARBA00038387"/>
    </source>
</evidence>
<dbReference type="EMBL" id="JAGSYN010000190">
    <property type="protein sequence ID" value="KAG7661893.1"/>
    <property type="molecule type" value="Genomic_DNA"/>
</dbReference>
<organism evidence="13 14">
    <name type="scientific">[Candida] subhashii</name>
    <dbReference type="NCBI Taxonomy" id="561895"/>
    <lineage>
        <taxon>Eukaryota</taxon>
        <taxon>Fungi</taxon>
        <taxon>Dikarya</taxon>
        <taxon>Ascomycota</taxon>
        <taxon>Saccharomycotina</taxon>
        <taxon>Pichiomycetes</taxon>
        <taxon>Debaryomycetaceae</taxon>
        <taxon>Spathaspora</taxon>
    </lineage>
</organism>
<keyword evidence="14" id="KW-1185">Reference proteome</keyword>
<evidence type="ECO:0000313" key="14">
    <source>
        <dbReference type="Proteomes" id="UP000694255"/>
    </source>
</evidence>
<dbReference type="OrthoDB" id="102511at2759"/>
<evidence type="ECO:0000259" key="11">
    <source>
        <dbReference type="Pfam" id="PF18378"/>
    </source>
</evidence>
<gene>
    <name evidence="13" type="ORF">J8A68_004588</name>
</gene>
<dbReference type="GO" id="GO:0017056">
    <property type="term" value="F:structural constituent of nuclear pore"/>
    <property type="evidence" value="ECO:0007669"/>
    <property type="project" value="InterPro"/>
</dbReference>
<evidence type="ECO:0000256" key="6">
    <source>
        <dbReference type="ARBA" id="ARBA00023132"/>
    </source>
</evidence>
<comment type="similarity">
    <text evidence="8">Belongs to the Nup188 family.</text>
</comment>
<protein>
    <recommendedName>
        <fullName evidence="9">Nucleoporin NUP188</fullName>
    </recommendedName>
</protein>
<keyword evidence="6" id="KW-0906">Nuclear pore complex</keyword>
<proteinExistence type="inferred from homology"/>
<keyword evidence="5" id="KW-0811">Translocation</keyword>
<evidence type="ECO:0000256" key="4">
    <source>
        <dbReference type="ARBA" id="ARBA00022927"/>
    </source>
</evidence>
<evidence type="ECO:0000259" key="10">
    <source>
        <dbReference type="Pfam" id="PF10487"/>
    </source>
</evidence>
<dbReference type="PANTHER" id="PTHR31431:SF1">
    <property type="entry name" value="NUCLEOPORIN NUP188"/>
    <property type="match status" value="1"/>
</dbReference>
<evidence type="ECO:0000256" key="3">
    <source>
        <dbReference type="ARBA" id="ARBA00022816"/>
    </source>
</evidence>
<dbReference type="InterPro" id="IPR048883">
    <property type="entry name" value="Nup188_N-subdom_III"/>
</dbReference>
<feature type="domain" description="Nucleoporin Nup188 N-terminal" evidence="10">
    <location>
        <begin position="46"/>
        <end position="506"/>
    </location>
</feature>
<dbReference type="GeneID" id="73471388"/>
<keyword evidence="2" id="KW-0813">Transport</keyword>
<keyword evidence="7" id="KW-0539">Nucleus</keyword>
<feature type="domain" description="Nuclear pore protein Nup188 C-terminal" evidence="11">
    <location>
        <begin position="1276"/>
        <end position="1607"/>
    </location>
</feature>
<dbReference type="Pfam" id="PF10487">
    <property type="entry name" value="Nup188_N"/>
    <property type="match status" value="1"/>
</dbReference>